<dbReference type="InterPro" id="IPR016181">
    <property type="entry name" value="Acyl_CoA_acyltransferase"/>
</dbReference>
<feature type="domain" description="N-acetyltransferase" evidence="1">
    <location>
        <begin position="5"/>
        <end position="158"/>
    </location>
</feature>
<dbReference type="InterPro" id="IPR052564">
    <property type="entry name" value="N-acetyltrans/Recomb-assoc"/>
</dbReference>
<dbReference type="InterPro" id="IPR000182">
    <property type="entry name" value="GNAT_dom"/>
</dbReference>
<protein>
    <recommendedName>
        <fullName evidence="1">N-acetyltransferase domain-containing protein</fullName>
    </recommendedName>
</protein>
<evidence type="ECO:0000313" key="2">
    <source>
        <dbReference type="EMBL" id="VVM15477.1"/>
    </source>
</evidence>
<dbReference type="PANTHER" id="PTHR43451">
    <property type="entry name" value="ACETYLTRANSFERASE (GNAT) FAMILY PROTEIN"/>
    <property type="match status" value="1"/>
</dbReference>
<dbReference type="PROSITE" id="PS51186">
    <property type="entry name" value="GNAT"/>
    <property type="match status" value="1"/>
</dbReference>
<accession>A0A5E6MVP1</accession>
<reference evidence="2" key="1">
    <citation type="submission" date="2019-09" db="EMBL/GenBank/DDBJ databases">
        <authorList>
            <person name="Chandra G."/>
            <person name="Truman W A."/>
        </authorList>
    </citation>
    <scope>NUCLEOTIDE SEQUENCE</scope>
    <source>
        <strain evidence="2">PS683</strain>
    </source>
</reference>
<dbReference type="PANTHER" id="PTHR43451:SF1">
    <property type="entry name" value="ACETYLTRANSFERASE"/>
    <property type="match status" value="1"/>
</dbReference>
<dbReference type="SUPFAM" id="SSF55729">
    <property type="entry name" value="Acyl-CoA N-acyltransferases (Nat)"/>
    <property type="match status" value="1"/>
</dbReference>
<dbReference type="GO" id="GO:0016747">
    <property type="term" value="F:acyltransferase activity, transferring groups other than amino-acyl groups"/>
    <property type="evidence" value="ECO:0007669"/>
    <property type="project" value="InterPro"/>
</dbReference>
<gene>
    <name evidence="2" type="ORF">PS683_03793</name>
</gene>
<evidence type="ECO:0000259" key="1">
    <source>
        <dbReference type="PROSITE" id="PS51186"/>
    </source>
</evidence>
<organism evidence="2">
    <name type="scientific">Pseudomonas fluorescens</name>
    <dbReference type="NCBI Taxonomy" id="294"/>
    <lineage>
        <taxon>Bacteria</taxon>
        <taxon>Pseudomonadati</taxon>
        <taxon>Pseudomonadota</taxon>
        <taxon>Gammaproteobacteria</taxon>
        <taxon>Pseudomonadales</taxon>
        <taxon>Pseudomonadaceae</taxon>
        <taxon>Pseudomonas</taxon>
    </lineage>
</organism>
<dbReference type="CDD" id="cd04301">
    <property type="entry name" value="NAT_SF"/>
    <property type="match status" value="1"/>
</dbReference>
<dbReference type="EMBL" id="LR700646">
    <property type="protein sequence ID" value="VVM15477.1"/>
    <property type="molecule type" value="Genomic_DNA"/>
</dbReference>
<proteinExistence type="predicted"/>
<name>A0A5E6MVP1_PSEFL</name>
<dbReference type="Pfam" id="PF13673">
    <property type="entry name" value="Acetyltransf_10"/>
    <property type="match status" value="1"/>
</dbReference>
<sequence>MKKEFTLRTALPGDGLAIFHVTRQSITELSNGLYTPEQLNGWMGERTPEFYEQLIKQGQMVVALQLGRIVGFVDSEPGEVTRLFLLLEASSEGLGTHLLKTGIDNARGPGIRVIKVESTLNAEGFYKKHGFVTQKHGFFSHGVGGQPIEIIHMELELE</sequence>
<dbReference type="Gene3D" id="3.40.630.30">
    <property type="match status" value="1"/>
</dbReference>
<dbReference type="AlphaFoldDB" id="A0A5E6MVP1"/>